<gene>
    <name evidence="1" type="ORF">AVEN_72325_1</name>
</gene>
<accession>A0A4Y2JKF9</accession>
<evidence type="ECO:0000313" key="2">
    <source>
        <dbReference type="Proteomes" id="UP000499080"/>
    </source>
</evidence>
<protein>
    <submittedName>
        <fullName evidence="1">Uncharacterized protein</fullName>
    </submittedName>
</protein>
<proteinExistence type="predicted"/>
<reference evidence="1 2" key="1">
    <citation type="journal article" date="2019" name="Sci. Rep.">
        <title>Orb-weaving spider Araneus ventricosus genome elucidates the spidroin gene catalogue.</title>
        <authorList>
            <person name="Kono N."/>
            <person name="Nakamura H."/>
            <person name="Ohtoshi R."/>
            <person name="Moran D.A.P."/>
            <person name="Shinohara A."/>
            <person name="Yoshida Y."/>
            <person name="Fujiwara M."/>
            <person name="Mori M."/>
            <person name="Tomita M."/>
            <person name="Arakawa K."/>
        </authorList>
    </citation>
    <scope>NUCLEOTIDE SEQUENCE [LARGE SCALE GENOMIC DNA]</scope>
</reference>
<comment type="caution">
    <text evidence="1">The sequence shown here is derived from an EMBL/GenBank/DDBJ whole genome shotgun (WGS) entry which is preliminary data.</text>
</comment>
<dbReference type="EMBL" id="BGPR01003619">
    <property type="protein sequence ID" value="GBM90417.1"/>
    <property type="molecule type" value="Genomic_DNA"/>
</dbReference>
<keyword evidence="2" id="KW-1185">Reference proteome</keyword>
<dbReference type="Proteomes" id="UP000499080">
    <property type="component" value="Unassembled WGS sequence"/>
</dbReference>
<evidence type="ECO:0000313" key="1">
    <source>
        <dbReference type="EMBL" id="GBM90417.1"/>
    </source>
</evidence>
<name>A0A4Y2JKF9_ARAVE</name>
<organism evidence="1 2">
    <name type="scientific">Araneus ventricosus</name>
    <name type="common">Orbweaver spider</name>
    <name type="synonym">Epeira ventricosa</name>
    <dbReference type="NCBI Taxonomy" id="182803"/>
    <lineage>
        <taxon>Eukaryota</taxon>
        <taxon>Metazoa</taxon>
        <taxon>Ecdysozoa</taxon>
        <taxon>Arthropoda</taxon>
        <taxon>Chelicerata</taxon>
        <taxon>Arachnida</taxon>
        <taxon>Araneae</taxon>
        <taxon>Araneomorphae</taxon>
        <taxon>Entelegynae</taxon>
        <taxon>Araneoidea</taxon>
        <taxon>Araneidae</taxon>
        <taxon>Araneus</taxon>
    </lineage>
</organism>
<sequence length="87" mass="9916">MELVILKRGQTTRTTLELATPLQYSAPHQRTDVRPLTYDLACNSPDTQRIFSEIGSRTLQLRSRDLATNPPWPHQMYKAGIHLKALS</sequence>
<dbReference type="AlphaFoldDB" id="A0A4Y2JKF9"/>